<evidence type="ECO:0000256" key="8">
    <source>
        <dbReference type="SAM" id="MobiDB-lite"/>
    </source>
</evidence>
<keyword evidence="12" id="KW-1185">Reference proteome</keyword>
<dbReference type="PANTHER" id="PTHR32166:SF123">
    <property type="entry name" value="BED-TYPE DOMAIN-CONTAINING PROTEIN"/>
    <property type="match status" value="1"/>
</dbReference>
<dbReference type="FunCoup" id="A0A2K1J3A3">
    <property type="interactions" value="1999"/>
</dbReference>
<dbReference type="InterPro" id="IPR003656">
    <property type="entry name" value="Znf_BED"/>
</dbReference>
<dbReference type="PaxDb" id="3218-PP1S202_27V6.1"/>
<evidence type="ECO:0000256" key="3">
    <source>
        <dbReference type="ARBA" id="ARBA00022771"/>
    </source>
</evidence>
<dbReference type="Gramene" id="Pp3c17_9440V3.1">
    <property type="protein sequence ID" value="Pp3c17_9440V3.1"/>
    <property type="gene ID" value="Pp3c17_9440"/>
</dbReference>
<name>A0A2K1J3A3_PHYPA</name>
<dbReference type="AlphaFoldDB" id="A0A2K1J3A3"/>
<keyword evidence="6" id="KW-0539">Nucleus</keyword>
<evidence type="ECO:0000256" key="7">
    <source>
        <dbReference type="PROSITE-ProRule" id="PRU00027"/>
    </source>
</evidence>
<dbReference type="InParanoid" id="A0A2K1J3A3"/>
<evidence type="ECO:0000256" key="6">
    <source>
        <dbReference type="ARBA" id="ARBA00023242"/>
    </source>
</evidence>
<dbReference type="InterPro" id="IPR012337">
    <property type="entry name" value="RNaseH-like_sf"/>
</dbReference>
<evidence type="ECO:0000256" key="2">
    <source>
        <dbReference type="ARBA" id="ARBA00022723"/>
    </source>
</evidence>
<evidence type="ECO:0000256" key="1">
    <source>
        <dbReference type="ARBA" id="ARBA00004123"/>
    </source>
</evidence>
<organism evidence="10">
    <name type="scientific">Physcomitrium patens</name>
    <name type="common">Spreading-leaved earth moss</name>
    <name type="synonym">Physcomitrella patens</name>
    <dbReference type="NCBI Taxonomy" id="3218"/>
    <lineage>
        <taxon>Eukaryota</taxon>
        <taxon>Viridiplantae</taxon>
        <taxon>Streptophyta</taxon>
        <taxon>Embryophyta</taxon>
        <taxon>Bryophyta</taxon>
        <taxon>Bryophytina</taxon>
        <taxon>Bryopsida</taxon>
        <taxon>Funariidae</taxon>
        <taxon>Funariales</taxon>
        <taxon>Funariaceae</taxon>
        <taxon>Physcomitrium</taxon>
    </lineage>
</organism>
<dbReference type="GO" id="GO:0046983">
    <property type="term" value="F:protein dimerization activity"/>
    <property type="evidence" value="ECO:0007669"/>
    <property type="project" value="InterPro"/>
</dbReference>
<dbReference type="GO" id="GO:0008270">
    <property type="term" value="F:zinc ion binding"/>
    <property type="evidence" value="ECO:0007669"/>
    <property type="project" value="UniProtKB-KW"/>
</dbReference>
<dbReference type="GO" id="GO:0003677">
    <property type="term" value="F:DNA binding"/>
    <property type="evidence" value="ECO:0007669"/>
    <property type="project" value="UniProtKB-KW"/>
</dbReference>
<feature type="region of interest" description="Disordered" evidence="8">
    <location>
        <begin position="643"/>
        <end position="681"/>
    </location>
</feature>
<dbReference type="PANTHER" id="PTHR32166">
    <property type="entry name" value="OSJNBA0013A04.12 PROTEIN"/>
    <property type="match status" value="1"/>
</dbReference>
<dbReference type="GO" id="GO:0005634">
    <property type="term" value="C:nucleus"/>
    <property type="evidence" value="ECO:0007669"/>
    <property type="project" value="UniProtKB-SubCell"/>
</dbReference>
<proteinExistence type="predicted"/>
<comment type="subcellular location">
    <subcellularLocation>
        <location evidence="1">Nucleus</location>
    </subcellularLocation>
</comment>
<dbReference type="EnsemblPlants" id="Pp3c17_9440V3.1">
    <property type="protein sequence ID" value="Pp3c17_9440V3.1"/>
    <property type="gene ID" value="Pp3c17_9440"/>
</dbReference>
<evidence type="ECO:0000313" key="12">
    <source>
        <dbReference type="Proteomes" id="UP000006727"/>
    </source>
</evidence>
<protein>
    <recommendedName>
        <fullName evidence="9">BED-type domain-containing protein</fullName>
    </recommendedName>
</protein>
<dbReference type="SUPFAM" id="SSF53098">
    <property type="entry name" value="Ribonuclease H-like"/>
    <property type="match status" value="1"/>
</dbReference>
<keyword evidence="5" id="KW-0238">DNA-binding</keyword>
<keyword evidence="4" id="KW-0862">Zinc</keyword>
<dbReference type="Proteomes" id="UP000006727">
    <property type="component" value="Chromosome 17"/>
</dbReference>
<evidence type="ECO:0000313" key="11">
    <source>
        <dbReference type="EnsemblPlants" id="Pp3c17_9440V3.1"/>
    </source>
</evidence>
<dbReference type="PROSITE" id="PS50808">
    <property type="entry name" value="ZF_BED"/>
    <property type="match status" value="1"/>
</dbReference>
<evidence type="ECO:0000256" key="4">
    <source>
        <dbReference type="ARBA" id="ARBA00022833"/>
    </source>
</evidence>
<gene>
    <name evidence="10" type="ORF">PHYPA_021854</name>
</gene>
<evidence type="ECO:0000256" key="5">
    <source>
        <dbReference type="ARBA" id="ARBA00023125"/>
    </source>
</evidence>
<feature type="domain" description="BED-type" evidence="9">
    <location>
        <begin position="3"/>
        <end position="64"/>
    </location>
</feature>
<dbReference type="Pfam" id="PF04937">
    <property type="entry name" value="DUF659"/>
    <property type="match status" value="1"/>
</dbReference>
<reference evidence="11" key="3">
    <citation type="submission" date="2020-12" db="UniProtKB">
        <authorList>
            <consortium name="EnsemblPlants"/>
        </authorList>
    </citation>
    <scope>IDENTIFICATION</scope>
</reference>
<sequence length="775" mass="88943">MGRQRDRAWEYVTEIVGYDGARIKRWRCNFCSRELSRNPARIKHHLGKVSSQGVAPCTDVPSEIQAMYFHELSSQARGISVGNVSIPSVSCNLGHFAQHESLEPESFHPTLNLHPESSQPSSSQPQCSLLCTSQLRVAVGRRSLLQEATLSIWKCFYKCNIPFHVVDTSAWKNMMSTVIQLEERNFHGPSCESLRTSHLNEEFQSVIHSLGPIKSSWRRYGCSIFADGWTDIKRRPIINILVSSCQGTIFLDAIDASELLGQQLSGSYIYGHIKNAIEYVGANNIVQVITDNQSNCRSMDKQLISDYPHIQWIPCAAHCLDLIVEDIAGLSWMKDFIKKAKTIVKFATRRSKVLSIFRSFSNLEILQFSAARFGYMFLFLQQLLRVYLALQQLVVSDCWHVWNECGSEEANEFKALILHDENFWRDAENIIMDFQPIYTILRLVDHEGCTMDLIYAFMSKLEDTLHGATRLDRNRICDVKQKLASRWWLIFCIHYGRLIWEKFQLSCRKWEKYGREVPNLQQIALRVLSQDCSSSVNERNWSTFGLVQIKKRSRLSFARMKKLVFIQSNLRMLEQWTSIDEIHELNPDSIDINKVPSFPSRLKIEDPYEFLFDEGLSSSRCSQWKEVSRRFLNVLATMDHIEEHDSEEKSSIWESEHEEASSGSTSPSSNGPFRTCTSNVMNDSQPIDYEDTHAFDCKKPRFSSSEHCNISLHIRVVHGTSPSEGPGGPLVPCYRLRGESPRGDVKTVMVDGNKHKKLYHKLRKNRVVTSKANVT</sequence>
<dbReference type="Pfam" id="PF05699">
    <property type="entry name" value="Dimer_Tnp_hAT"/>
    <property type="match status" value="1"/>
</dbReference>
<reference evidence="10 12" key="1">
    <citation type="journal article" date="2008" name="Science">
        <title>The Physcomitrella genome reveals evolutionary insights into the conquest of land by plants.</title>
        <authorList>
            <person name="Rensing S."/>
            <person name="Lang D."/>
            <person name="Zimmer A."/>
            <person name="Terry A."/>
            <person name="Salamov A."/>
            <person name="Shapiro H."/>
            <person name="Nishiyama T."/>
            <person name="Perroud P.-F."/>
            <person name="Lindquist E."/>
            <person name="Kamisugi Y."/>
            <person name="Tanahashi T."/>
            <person name="Sakakibara K."/>
            <person name="Fujita T."/>
            <person name="Oishi K."/>
            <person name="Shin-I T."/>
            <person name="Kuroki Y."/>
            <person name="Toyoda A."/>
            <person name="Suzuki Y."/>
            <person name="Hashimoto A."/>
            <person name="Yamaguchi K."/>
            <person name="Sugano A."/>
            <person name="Kohara Y."/>
            <person name="Fujiyama A."/>
            <person name="Anterola A."/>
            <person name="Aoki S."/>
            <person name="Ashton N."/>
            <person name="Barbazuk W.B."/>
            <person name="Barker E."/>
            <person name="Bennetzen J."/>
            <person name="Bezanilla M."/>
            <person name="Blankenship R."/>
            <person name="Cho S.H."/>
            <person name="Dutcher S."/>
            <person name="Estelle M."/>
            <person name="Fawcett J.A."/>
            <person name="Gundlach H."/>
            <person name="Hanada K."/>
            <person name="Heyl A."/>
            <person name="Hicks K.A."/>
            <person name="Hugh J."/>
            <person name="Lohr M."/>
            <person name="Mayer K."/>
            <person name="Melkozernov A."/>
            <person name="Murata T."/>
            <person name="Nelson D."/>
            <person name="Pils B."/>
            <person name="Prigge M."/>
            <person name="Reiss B."/>
            <person name="Renner T."/>
            <person name="Rombauts S."/>
            <person name="Rushton P."/>
            <person name="Sanderfoot A."/>
            <person name="Schween G."/>
            <person name="Shiu S.-H."/>
            <person name="Stueber K."/>
            <person name="Theodoulou F.L."/>
            <person name="Tu H."/>
            <person name="Van de Peer Y."/>
            <person name="Verrier P.J."/>
            <person name="Waters E."/>
            <person name="Wood A."/>
            <person name="Yang L."/>
            <person name="Cove D."/>
            <person name="Cuming A."/>
            <person name="Hasebe M."/>
            <person name="Lucas S."/>
            <person name="Mishler D.B."/>
            <person name="Reski R."/>
            <person name="Grigoriev I."/>
            <person name="Quatrano R.S."/>
            <person name="Boore J.L."/>
        </authorList>
    </citation>
    <scope>NUCLEOTIDE SEQUENCE [LARGE SCALE GENOMIC DNA]</scope>
    <source>
        <strain evidence="11 12">cv. Gransden 2004</strain>
    </source>
</reference>
<keyword evidence="3 7" id="KW-0863">Zinc-finger</keyword>
<reference evidence="10 12" key="2">
    <citation type="journal article" date="2018" name="Plant J.">
        <title>The Physcomitrella patens chromosome-scale assembly reveals moss genome structure and evolution.</title>
        <authorList>
            <person name="Lang D."/>
            <person name="Ullrich K.K."/>
            <person name="Murat F."/>
            <person name="Fuchs J."/>
            <person name="Jenkins J."/>
            <person name="Haas F.B."/>
            <person name="Piednoel M."/>
            <person name="Gundlach H."/>
            <person name="Van Bel M."/>
            <person name="Meyberg R."/>
            <person name="Vives C."/>
            <person name="Morata J."/>
            <person name="Symeonidi A."/>
            <person name="Hiss M."/>
            <person name="Muchero W."/>
            <person name="Kamisugi Y."/>
            <person name="Saleh O."/>
            <person name="Blanc G."/>
            <person name="Decker E.L."/>
            <person name="van Gessel N."/>
            <person name="Grimwood J."/>
            <person name="Hayes R.D."/>
            <person name="Graham S.W."/>
            <person name="Gunter L.E."/>
            <person name="McDaniel S.F."/>
            <person name="Hoernstein S.N.W."/>
            <person name="Larsson A."/>
            <person name="Li F.W."/>
            <person name="Perroud P.F."/>
            <person name="Phillips J."/>
            <person name="Ranjan P."/>
            <person name="Rokshar D.S."/>
            <person name="Rothfels C.J."/>
            <person name="Schneider L."/>
            <person name="Shu S."/>
            <person name="Stevenson D.W."/>
            <person name="Thummler F."/>
            <person name="Tillich M."/>
            <person name="Villarreal Aguilar J.C."/>
            <person name="Widiez T."/>
            <person name="Wong G.K."/>
            <person name="Wymore A."/>
            <person name="Zhang Y."/>
            <person name="Zimmer A.D."/>
            <person name="Quatrano R.S."/>
            <person name="Mayer K.F.X."/>
            <person name="Goodstein D."/>
            <person name="Casacuberta J.M."/>
            <person name="Vandepoele K."/>
            <person name="Reski R."/>
            <person name="Cuming A.C."/>
            <person name="Tuskan G.A."/>
            <person name="Maumus F."/>
            <person name="Salse J."/>
            <person name="Schmutz J."/>
            <person name="Rensing S.A."/>
        </authorList>
    </citation>
    <scope>NUCLEOTIDE SEQUENCE [LARGE SCALE GENOMIC DNA]</scope>
    <source>
        <strain evidence="11 12">cv. Gransden 2004</strain>
    </source>
</reference>
<evidence type="ECO:0000259" key="9">
    <source>
        <dbReference type="PROSITE" id="PS50808"/>
    </source>
</evidence>
<accession>A0A2K1J3A3</accession>
<dbReference type="EMBL" id="ABEU02000017">
    <property type="protein sequence ID" value="PNR36004.1"/>
    <property type="molecule type" value="Genomic_DNA"/>
</dbReference>
<dbReference type="InterPro" id="IPR007021">
    <property type="entry name" value="DUF659"/>
</dbReference>
<feature type="compositionally biased region" description="Low complexity" evidence="8">
    <location>
        <begin position="661"/>
        <end position="672"/>
    </location>
</feature>
<dbReference type="InterPro" id="IPR008906">
    <property type="entry name" value="HATC_C_dom"/>
</dbReference>
<feature type="compositionally biased region" description="Basic and acidic residues" evidence="8">
    <location>
        <begin position="643"/>
        <end position="660"/>
    </location>
</feature>
<keyword evidence="2" id="KW-0479">Metal-binding</keyword>
<evidence type="ECO:0000313" key="10">
    <source>
        <dbReference type="EMBL" id="PNR36004.1"/>
    </source>
</evidence>